<organism evidence="2 3">
    <name type="scientific">Leptotrombidium deliense</name>
    <dbReference type="NCBI Taxonomy" id="299467"/>
    <lineage>
        <taxon>Eukaryota</taxon>
        <taxon>Metazoa</taxon>
        <taxon>Ecdysozoa</taxon>
        <taxon>Arthropoda</taxon>
        <taxon>Chelicerata</taxon>
        <taxon>Arachnida</taxon>
        <taxon>Acari</taxon>
        <taxon>Acariformes</taxon>
        <taxon>Trombidiformes</taxon>
        <taxon>Prostigmata</taxon>
        <taxon>Anystina</taxon>
        <taxon>Parasitengona</taxon>
        <taxon>Trombiculoidea</taxon>
        <taxon>Trombiculidae</taxon>
        <taxon>Leptotrombidium</taxon>
    </lineage>
</organism>
<feature type="region of interest" description="Disordered" evidence="1">
    <location>
        <begin position="18"/>
        <end position="51"/>
    </location>
</feature>
<dbReference type="VEuPathDB" id="VectorBase:LDEU000472"/>
<evidence type="ECO:0000313" key="3">
    <source>
        <dbReference type="Proteomes" id="UP000288716"/>
    </source>
</evidence>
<name>A0A443SVN6_9ACAR</name>
<proteinExistence type="predicted"/>
<comment type="caution">
    <text evidence="2">The sequence shown here is derived from an EMBL/GenBank/DDBJ whole genome shotgun (WGS) entry which is preliminary data.</text>
</comment>
<feature type="compositionally biased region" description="Low complexity" evidence="1">
    <location>
        <begin position="40"/>
        <end position="51"/>
    </location>
</feature>
<gene>
    <name evidence="2" type="ORF">B4U80_07658</name>
</gene>
<feature type="compositionally biased region" description="Low complexity" evidence="1">
    <location>
        <begin position="176"/>
        <end position="186"/>
    </location>
</feature>
<reference evidence="2 3" key="1">
    <citation type="journal article" date="2018" name="Gigascience">
        <title>Genomes of trombidid mites reveal novel predicted allergens and laterally-transferred genes associated with secondary metabolism.</title>
        <authorList>
            <person name="Dong X."/>
            <person name="Chaisiri K."/>
            <person name="Xia D."/>
            <person name="Armstrong S.D."/>
            <person name="Fang Y."/>
            <person name="Donnelly M.J."/>
            <person name="Kadowaki T."/>
            <person name="McGarry J.W."/>
            <person name="Darby A.C."/>
            <person name="Makepeace B.L."/>
        </authorList>
    </citation>
    <scope>NUCLEOTIDE SEQUENCE [LARGE SCALE GENOMIC DNA]</scope>
    <source>
        <strain evidence="2">UoL-UT</strain>
    </source>
</reference>
<dbReference type="EMBL" id="NCKV01000127">
    <property type="protein sequence ID" value="RWS31569.1"/>
    <property type="molecule type" value="Genomic_DNA"/>
</dbReference>
<feature type="region of interest" description="Disordered" evidence="1">
    <location>
        <begin position="163"/>
        <end position="186"/>
    </location>
</feature>
<evidence type="ECO:0000256" key="1">
    <source>
        <dbReference type="SAM" id="MobiDB-lite"/>
    </source>
</evidence>
<dbReference type="AlphaFoldDB" id="A0A443SVN6"/>
<dbReference type="Proteomes" id="UP000288716">
    <property type="component" value="Unassembled WGS sequence"/>
</dbReference>
<keyword evidence="3" id="KW-1185">Reference proteome</keyword>
<accession>A0A443SVN6</accession>
<evidence type="ECO:0000313" key="2">
    <source>
        <dbReference type="EMBL" id="RWS31569.1"/>
    </source>
</evidence>
<protein>
    <submittedName>
        <fullName evidence="2">Uncharacterized protein</fullName>
    </submittedName>
</protein>
<sequence>MPKAFLIRKKISAKDFFLSQQWRPDTPPPSPEDEDSAKDNNQPLNLITNNNHNKVNSEVIEKDTAKDLSVDRQCYSGAILTSPSSGICSDNELEIRDAFSEFGDREAKTKVDLKGSASTSKERNLCRADTTTRDVAITSQRVPVIRSAAKAAIDANTVKEQQTTCLDDASPPPLPSLSLLSQRLGK</sequence>